<name>A0A2W5CTB4_9PSED</name>
<evidence type="ECO:0000313" key="2">
    <source>
        <dbReference type="Proteomes" id="UP000249198"/>
    </source>
</evidence>
<dbReference type="Proteomes" id="UP000249198">
    <property type="component" value="Unassembled WGS sequence"/>
</dbReference>
<evidence type="ECO:0000313" key="1">
    <source>
        <dbReference type="EMBL" id="PZP21433.1"/>
    </source>
</evidence>
<accession>A0A2W5CTB4</accession>
<dbReference type="RefSeq" id="WP_273234402.1">
    <property type="nucleotide sequence ID" value="NZ_QFOH01000029.1"/>
</dbReference>
<dbReference type="EMBL" id="QFOH01000029">
    <property type="protein sequence ID" value="PZP21433.1"/>
    <property type="molecule type" value="Genomic_DNA"/>
</dbReference>
<sequence>MSFADSMIDLDSMNSDGVEINKIRIPFFSRIIAKVASLMPAAKLSSGLRLELQSHKQHLGRGI</sequence>
<dbReference type="AlphaFoldDB" id="A0A2W5CTB4"/>
<proteinExistence type="predicted"/>
<protein>
    <submittedName>
        <fullName evidence="1">Uncharacterized protein</fullName>
    </submittedName>
</protein>
<gene>
    <name evidence="1" type="ORF">DI599_19260</name>
</gene>
<reference evidence="1 2" key="1">
    <citation type="submission" date="2017-08" db="EMBL/GenBank/DDBJ databases">
        <title>Infants hospitalized years apart are colonized by the same room-sourced microbial strains.</title>
        <authorList>
            <person name="Brooks B."/>
            <person name="Olm M.R."/>
            <person name="Firek B.A."/>
            <person name="Baker R."/>
            <person name="Thomas B.C."/>
            <person name="Morowitz M.J."/>
            <person name="Banfield J.F."/>
        </authorList>
    </citation>
    <scope>NUCLEOTIDE SEQUENCE [LARGE SCALE GENOMIC DNA]</scope>
    <source>
        <strain evidence="1">S2_009_000_R2_77</strain>
    </source>
</reference>
<organism evidence="1 2">
    <name type="scientific">Pseudomonas kuykendallii</name>
    <dbReference type="NCBI Taxonomy" id="1007099"/>
    <lineage>
        <taxon>Bacteria</taxon>
        <taxon>Pseudomonadati</taxon>
        <taxon>Pseudomonadota</taxon>
        <taxon>Gammaproteobacteria</taxon>
        <taxon>Pseudomonadales</taxon>
        <taxon>Pseudomonadaceae</taxon>
        <taxon>Pseudomonas</taxon>
    </lineage>
</organism>
<comment type="caution">
    <text evidence="1">The sequence shown here is derived from an EMBL/GenBank/DDBJ whole genome shotgun (WGS) entry which is preliminary data.</text>
</comment>